<dbReference type="RefSeq" id="WP_002687458.1">
    <property type="nucleotide sequence ID" value="NZ_UFTJ01000001.1"/>
</dbReference>
<feature type="transmembrane region" description="Helical" evidence="1">
    <location>
        <begin position="12"/>
        <end position="34"/>
    </location>
</feature>
<accession>A0A376BZQ8</accession>
<evidence type="ECO:0000313" key="2">
    <source>
        <dbReference type="EMBL" id="SSZ46480.1"/>
    </source>
</evidence>
<evidence type="ECO:0000313" key="3">
    <source>
        <dbReference type="Proteomes" id="UP000255515"/>
    </source>
</evidence>
<sequence>MRVLFNLFVNLLLFLIAPVLELVLMPVNVAVVFIKDWQKRGFKSALKGISNYFKESAIRKDVYLCSEYRTLWNCTLRTREGKRIGVNNRTLSADLGEQDFEGTMSRTGAVLNLILFLIERNHSRKAYGK</sequence>
<keyword evidence="1" id="KW-1133">Transmembrane helix</keyword>
<protein>
    <submittedName>
        <fullName evidence="2">Uncharacterized protein</fullName>
    </submittedName>
</protein>
<name>A0A376BZQ8_9FLAO</name>
<keyword evidence="1" id="KW-0472">Membrane</keyword>
<organism evidence="2 3">
    <name type="scientific">Bergeyella zoohelcum</name>
    <dbReference type="NCBI Taxonomy" id="1015"/>
    <lineage>
        <taxon>Bacteria</taxon>
        <taxon>Pseudomonadati</taxon>
        <taxon>Bacteroidota</taxon>
        <taxon>Flavobacteriia</taxon>
        <taxon>Flavobacteriales</taxon>
        <taxon>Weeksellaceae</taxon>
        <taxon>Bergeyella</taxon>
    </lineage>
</organism>
<reference evidence="2 3" key="1">
    <citation type="submission" date="2018-06" db="EMBL/GenBank/DDBJ databases">
        <authorList>
            <consortium name="Pathogen Informatics"/>
            <person name="Doyle S."/>
        </authorList>
    </citation>
    <scope>NUCLEOTIDE SEQUENCE [LARGE SCALE GENOMIC DNA]</scope>
    <source>
        <strain evidence="2 3">NCTC11661</strain>
    </source>
</reference>
<proteinExistence type="predicted"/>
<dbReference type="AlphaFoldDB" id="A0A376BZQ8"/>
<dbReference type="Proteomes" id="UP000255515">
    <property type="component" value="Unassembled WGS sequence"/>
</dbReference>
<evidence type="ECO:0000256" key="1">
    <source>
        <dbReference type="SAM" id="Phobius"/>
    </source>
</evidence>
<gene>
    <name evidence="2" type="ORF">NCTC11661_00123</name>
</gene>
<dbReference type="EMBL" id="UFTJ01000001">
    <property type="protein sequence ID" value="SSZ46480.1"/>
    <property type="molecule type" value="Genomic_DNA"/>
</dbReference>
<keyword evidence="1" id="KW-0812">Transmembrane</keyword>